<proteinExistence type="predicted"/>
<dbReference type="GO" id="GO:0055085">
    <property type="term" value="P:transmembrane transport"/>
    <property type="evidence" value="ECO:0007669"/>
    <property type="project" value="InterPro"/>
</dbReference>
<evidence type="ECO:0000313" key="2">
    <source>
        <dbReference type="EMBL" id="MBD1400827.1"/>
    </source>
</evidence>
<keyword evidence="3" id="KW-1185">Reference proteome</keyword>
<sequence>MKRILTAILLVAFLLLPGLILGNDPMAEWQPKFDPRGAEHTYLLSCVGHPAIEGVRVGFRIRDRVWEETKGRLFVDYRPMSQLGGEMDVIGKLRMGAIHGMMSSSVAAPNVSPRLGLVNLPFLVGSFDQLQQFRNDAELFEKYGAEALRSGIRVADFTAYGGYGWATRTPVTSLEEAQGVIFRIAQAPVNIDMYRAWGLQFTVMPWPDVPQALQTGVITGLDHTPTVTGTANFFNTAKHYTQIDYAQGLYIHLINERWLQRLPEDLRETLLRIIAEESHRARLAGQEQDQREIAKARAAGVSFYRLPEQDLAAMKGQVEPVIKQWEDRIGADFLQQVRQRLNN</sequence>
<evidence type="ECO:0000256" key="1">
    <source>
        <dbReference type="ARBA" id="ARBA00022729"/>
    </source>
</evidence>
<keyword evidence="1" id="KW-0732">Signal</keyword>
<dbReference type="Proteomes" id="UP000632828">
    <property type="component" value="Unassembled WGS sequence"/>
</dbReference>
<dbReference type="AlphaFoldDB" id="A0A8J6QYR2"/>
<dbReference type="Pfam" id="PF03480">
    <property type="entry name" value="DctP"/>
    <property type="match status" value="1"/>
</dbReference>
<dbReference type="EMBL" id="JACWUN010000009">
    <property type="protein sequence ID" value="MBD1400827.1"/>
    <property type="molecule type" value="Genomic_DNA"/>
</dbReference>
<dbReference type="Gene3D" id="3.40.190.170">
    <property type="entry name" value="Bacterial extracellular solute-binding protein, family 7"/>
    <property type="match status" value="1"/>
</dbReference>
<protein>
    <submittedName>
        <fullName evidence="2">TRAP transporter substrate-binding protein</fullName>
    </submittedName>
</protein>
<comment type="caution">
    <text evidence="2">The sequence shown here is derived from an EMBL/GenBank/DDBJ whole genome shotgun (WGS) entry which is preliminary data.</text>
</comment>
<dbReference type="InterPro" id="IPR038404">
    <property type="entry name" value="TRAP_DctP_sf"/>
</dbReference>
<dbReference type="CDD" id="cd13603">
    <property type="entry name" value="PBP2_TRAP_Siap_TeaA_like"/>
    <property type="match status" value="1"/>
</dbReference>
<dbReference type="InterPro" id="IPR018389">
    <property type="entry name" value="DctP_fam"/>
</dbReference>
<dbReference type="PANTHER" id="PTHR33376:SF4">
    <property type="entry name" value="SIALIC ACID-BINDING PERIPLASMIC PROTEIN SIAP"/>
    <property type="match status" value="1"/>
</dbReference>
<evidence type="ECO:0000313" key="3">
    <source>
        <dbReference type="Proteomes" id="UP000632828"/>
    </source>
</evidence>
<reference evidence="2" key="1">
    <citation type="submission" date="2020-09" db="EMBL/GenBank/DDBJ databases">
        <title>Pelobacter alkaliphilus sp. nov., a novel anaerobic arsenate-reducing bacterium from terrestrial mud volcano.</title>
        <authorList>
            <person name="Khomyakova M.A."/>
            <person name="Merkel A.Y."/>
            <person name="Slobodkin A.I."/>
        </authorList>
    </citation>
    <scope>NUCLEOTIDE SEQUENCE</scope>
    <source>
        <strain evidence="2">M08fum</strain>
    </source>
</reference>
<gene>
    <name evidence="2" type="ORF">ICT70_09105</name>
</gene>
<name>A0A8J6QYR2_9BACT</name>
<accession>A0A8J6QYR2</accession>
<organism evidence="2 3">
    <name type="scientific">Pelovirga terrestris</name>
    <dbReference type="NCBI Taxonomy" id="2771352"/>
    <lineage>
        <taxon>Bacteria</taxon>
        <taxon>Pseudomonadati</taxon>
        <taxon>Thermodesulfobacteriota</taxon>
        <taxon>Desulfuromonadia</taxon>
        <taxon>Geobacterales</taxon>
        <taxon>Geobacteraceae</taxon>
        <taxon>Pelovirga</taxon>
    </lineage>
</organism>
<dbReference type="RefSeq" id="WP_191155777.1">
    <property type="nucleotide sequence ID" value="NZ_JACWUN010000009.1"/>
</dbReference>
<dbReference type="PANTHER" id="PTHR33376">
    <property type="match status" value="1"/>
</dbReference>
<dbReference type="NCBIfam" id="NF037995">
    <property type="entry name" value="TRAP_S1"/>
    <property type="match status" value="1"/>
</dbReference>